<protein>
    <submittedName>
        <fullName evidence="3">Uncharacterized protein</fullName>
    </submittedName>
</protein>
<keyword evidence="2" id="KW-0812">Transmembrane</keyword>
<feature type="transmembrane region" description="Helical" evidence="2">
    <location>
        <begin position="347"/>
        <end position="368"/>
    </location>
</feature>
<proteinExistence type="predicted"/>
<feature type="transmembrane region" description="Helical" evidence="2">
    <location>
        <begin position="135"/>
        <end position="155"/>
    </location>
</feature>
<keyword evidence="4" id="KW-1185">Reference proteome</keyword>
<dbReference type="AlphaFoldDB" id="A0A139AI65"/>
<dbReference type="OrthoDB" id="10252009at2759"/>
<feature type="transmembrane region" description="Helical" evidence="2">
    <location>
        <begin position="162"/>
        <end position="182"/>
    </location>
</feature>
<feature type="transmembrane region" description="Helical" evidence="2">
    <location>
        <begin position="240"/>
        <end position="261"/>
    </location>
</feature>
<evidence type="ECO:0000313" key="3">
    <source>
        <dbReference type="EMBL" id="KXS16399.1"/>
    </source>
</evidence>
<feature type="transmembrane region" description="Helical" evidence="2">
    <location>
        <begin position="282"/>
        <end position="305"/>
    </location>
</feature>
<gene>
    <name evidence="3" type="ORF">M427DRAFT_31136</name>
</gene>
<feature type="region of interest" description="Disordered" evidence="1">
    <location>
        <begin position="432"/>
        <end position="478"/>
    </location>
</feature>
<sequence length="478" mass="52386">MNPSNPPDSLISPSVVPYPRPSLPQSPSSGSLSTMTALSHASTFRNQTASTSASGDLLGDATAYEGSQSTPSVAFSARRLRDWVHEGFRKVARKRGRWSVAFFWWTVVWNVVVAALVVGQMAISVGSFTSSEMVLCFAFELACCYSIGLSFTAIVNQNIFEVCGAIFFSLALFACTLAMAIADTDVISVWLVLNPPSATSPLGGDPAISVDPTAWYSSYVSKITTHLLTTWAAHIHPVQMATSTACGMQLLGQLVFAGGTWREVKWKSFRKIGADRRMQNRYGAYTLLVLVIKLSAFFAVVAGVYTTTFVTRTSAHPPIFYSLDVAFYFAFTLGLFILLWAVRRENLAGVVVFVVLAVAMDAALILQVSKLYPPPPFPADVNFVFRAMGTFFCIFNIFQSLVCIAVGSVCAYDFGHGLQQLLRERRKEREAEYNSQYPSHDTSPFKPGTGGRARKEEMGIVVMAESKTSRDDGRWTLE</sequence>
<dbReference type="GO" id="GO:0005794">
    <property type="term" value="C:Golgi apparatus"/>
    <property type="evidence" value="ECO:0007669"/>
    <property type="project" value="TreeGrafter"/>
</dbReference>
<dbReference type="PANTHER" id="PTHR34391:SF1">
    <property type="entry name" value="UPF0658 GOLGI APPARATUS MEMBRANE PROTEIN C1952.10C-RELATED"/>
    <property type="match status" value="1"/>
</dbReference>
<feature type="compositionally biased region" description="Basic and acidic residues" evidence="1">
    <location>
        <begin position="467"/>
        <end position="478"/>
    </location>
</feature>
<evidence type="ECO:0000256" key="1">
    <source>
        <dbReference type="SAM" id="MobiDB-lite"/>
    </source>
</evidence>
<evidence type="ECO:0000256" key="2">
    <source>
        <dbReference type="SAM" id="Phobius"/>
    </source>
</evidence>
<evidence type="ECO:0000313" key="4">
    <source>
        <dbReference type="Proteomes" id="UP000070544"/>
    </source>
</evidence>
<dbReference type="Proteomes" id="UP000070544">
    <property type="component" value="Unassembled WGS sequence"/>
</dbReference>
<name>A0A139AI65_GONPJ</name>
<feature type="transmembrane region" description="Helical" evidence="2">
    <location>
        <begin position="325"/>
        <end position="342"/>
    </location>
</feature>
<keyword evidence="2" id="KW-1133">Transmembrane helix</keyword>
<dbReference type="InterPro" id="IPR040410">
    <property type="entry name" value="UPF0658_Golgi"/>
</dbReference>
<feature type="transmembrane region" description="Helical" evidence="2">
    <location>
        <begin position="98"/>
        <end position="123"/>
    </location>
</feature>
<dbReference type="PANTHER" id="PTHR34391">
    <property type="entry name" value="UPF0658 GOLGI APPARATUS MEMBRANE PROTEIN C1952.10C-RELATED"/>
    <property type="match status" value="1"/>
</dbReference>
<reference evidence="3 4" key="1">
    <citation type="journal article" date="2015" name="Genome Biol. Evol.">
        <title>Phylogenomic analyses indicate that early fungi evolved digesting cell walls of algal ancestors of land plants.</title>
        <authorList>
            <person name="Chang Y."/>
            <person name="Wang S."/>
            <person name="Sekimoto S."/>
            <person name="Aerts A.L."/>
            <person name="Choi C."/>
            <person name="Clum A."/>
            <person name="LaButti K.M."/>
            <person name="Lindquist E.A."/>
            <person name="Yee Ngan C."/>
            <person name="Ohm R.A."/>
            <person name="Salamov A.A."/>
            <person name="Grigoriev I.V."/>
            <person name="Spatafora J.W."/>
            <person name="Berbee M.L."/>
        </authorList>
    </citation>
    <scope>NUCLEOTIDE SEQUENCE [LARGE SCALE GENOMIC DNA]</scope>
    <source>
        <strain evidence="3 4">JEL478</strain>
    </source>
</reference>
<feature type="compositionally biased region" description="Polar residues" evidence="1">
    <location>
        <begin position="433"/>
        <end position="442"/>
    </location>
</feature>
<feature type="region of interest" description="Disordered" evidence="1">
    <location>
        <begin position="1"/>
        <end position="34"/>
    </location>
</feature>
<organism evidence="3 4">
    <name type="scientific">Gonapodya prolifera (strain JEL478)</name>
    <name type="common">Monoblepharis prolifera</name>
    <dbReference type="NCBI Taxonomy" id="1344416"/>
    <lineage>
        <taxon>Eukaryota</taxon>
        <taxon>Fungi</taxon>
        <taxon>Fungi incertae sedis</taxon>
        <taxon>Chytridiomycota</taxon>
        <taxon>Chytridiomycota incertae sedis</taxon>
        <taxon>Monoblepharidomycetes</taxon>
        <taxon>Monoblepharidales</taxon>
        <taxon>Gonapodyaceae</taxon>
        <taxon>Gonapodya</taxon>
    </lineage>
</organism>
<keyword evidence="2" id="KW-0472">Membrane</keyword>
<feature type="transmembrane region" description="Helical" evidence="2">
    <location>
        <begin position="388"/>
        <end position="415"/>
    </location>
</feature>
<dbReference type="EMBL" id="KQ965752">
    <property type="protein sequence ID" value="KXS16399.1"/>
    <property type="molecule type" value="Genomic_DNA"/>
</dbReference>
<accession>A0A139AI65</accession>